<dbReference type="InterPro" id="IPR013096">
    <property type="entry name" value="Cupin_2"/>
</dbReference>
<proteinExistence type="predicted"/>
<dbReference type="Proteomes" id="UP001304300">
    <property type="component" value="Chromosome"/>
</dbReference>
<dbReference type="GO" id="GO:0046872">
    <property type="term" value="F:metal ion binding"/>
    <property type="evidence" value="ECO:0007669"/>
    <property type="project" value="UniProtKB-KW"/>
</dbReference>
<gene>
    <name evidence="3" type="ORF">RZN69_21130</name>
</gene>
<sequence>MKIVNTNELEETSWISPKKKFAGMGKQVSGALGRNPNSTDLNERHPFDVEILRVEPGMIPYPYHSHSAQWEFYHVISGSGMLRYEEGERDIKEGDAFLFKPGEPHQLINNGNSDLIIYVIADNPIGESCYYPDSNKWLVRSPQGQLIRSDSIDYYDGEE</sequence>
<dbReference type="AlphaFoldDB" id="A0AAQ3QVR9"/>
<evidence type="ECO:0000259" key="2">
    <source>
        <dbReference type="Pfam" id="PF07883"/>
    </source>
</evidence>
<evidence type="ECO:0000256" key="1">
    <source>
        <dbReference type="ARBA" id="ARBA00022723"/>
    </source>
</evidence>
<keyword evidence="1" id="KW-0479">Metal-binding</keyword>
<dbReference type="PANTHER" id="PTHR35848">
    <property type="entry name" value="OXALATE-BINDING PROTEIN"/>
    <property type="match status" value="1"/>
</dbReference>
<name>A0AAQ3QVR9_9BACT</name>
<reference evidence="3 4" key="1">
    <citation type="submission" date="2023-10" db="EMBL/GenBank/DDBJ databases">
        <title>Rubellicoccus peritrichatus gen. nov., sp. nov., isolated from an algae of coral reef tank.</title>
        <authorList>
            <person name="Luo J."/>
        </authorList>
    </citation>
    <scope>NUCLEOTIDE SEQUENCE [LARGE SCALE GENOMIC DNA]</scope>
    <source>
        <strain evidence="3 4">CR14</strain>
    </source>
</reference>
<dbReference type="InterPro" id="IPR011051">
    <property type="entry name" value="RmlC_Cupin_sf"/>
</dbReference>
<evidence type="ECO:0000313" key="4">
    <source>
        <dbReference type="Proteomes" id="UP001304300"/>
    </source>
</evidence>
<dbReference type="Pfam" id="PF07883">
    <property type="entry name" value="Cupin_2"/>
    <property type="match status" value="1"/>
</dbReference>
<evidence type="ECO:0000313" key="3">
    <source>
        <dbReference type="EMBL" id="WOO41132.1"/>
    </source>
</evidence>
<keyword evidence="4" id="KW-1185">Reference proteome</keyword>
<dbReference type="InterPro" id="IPR014710">
    <property type="entry name" value="RmlC-like_jellyroll"/>
</dbReference>
<accession>A0AAQ3QVR9</accession>
<dbReference type="RefSeq" id="WP_317833536.1">
    <property type="nucleotide sequence ID" value="NZ_CP136920.1"/>
</dbReference>
<dbReference type="EMBL" id="CP136920">
    <property type="protein sequence ID" value="WOO41132.1"/>
    <property type="molecule type" value="Genomic_DNA"/>
</dbReference>
<dbReference type="SUPFAM" id="SSF51182">
    <property type="entry name" value="RmlC-like cupins"/>
    <property type="match status" value="1"/>
</dbReference>
<dbReference type="InterPro" id="IPR051610">
    <property type="entry name" value="GPI/OXD"/>
</dbReference>
<dbReference type="KEGG" id="puo:RZN69_21130"/>
<feature type="domain" description="Cupin type-2" evidence="2">
    <location>
        <begin position="52"/>
        <end position="120"/>
    </location>
</feature>
<organism evidence="3 4">
    <name type="scientific">Rubellicoccus peritrichatus</name>
    <dbReference type="NCBI Taxonomy" id="3080537"/>
    <lineage>
        <taxon>Bacteria</taxon>
        <taxon>Pseudomonadati</taxon>
        <taxon>Verrucomicrobiota</taxon>
        <taxon>Opitutia</taxon>
        <taxon>Puniceicoccales</taxon>
        <taxon>Cerasicoccaceae</taxon>
        <taxon>Rubellicoccus</taxon>
    </lineage>
</organism>
<dbReference type="PANTHER" id="PTHR35848:SF6">
    <property type="entry name" value="CUPIN TYPE-2 DOMAIN-CONTAINING PROTEIN"/>
    <property type="match status" value="1"/>
</dbReference>
<protein>
    <submittedName>
        <fullName evidence="3">Cupin domain-containing protein</fullName>
    </submittedName>
</protein>
<dbReference type="Gene3D" id="2.60.120.10">
    <property type="entry name" value="Jelly Rolls"/>
    <property type="match status" value="1"/>
</dbReference>